<dbReference type="Pfam" id="PF05119">
    <property type="entry name" value="Terminase_4"/>
    <property type="match status" value="1"/>
</dbReference>
<sequence>MFAAETGAPLPDFKPPVPLSLPARRTWERHAERIHADGRWQHVDRDMLALYCETFELYQRAKQEVDDHGVLVRGRTAKERVRNPALTPMNQFRQDLIRLAKAIPLVNPKPDQACIEIDSFLETIDCK</sequence>
<protein>
    <submittedName>
        <fullName evidence="1">P27 family phage terminase small subunit</fullName>
    </submittedName>
</protein>
<organism evidence="1 2">
    <name type="scientific">[Mycobacterium] crassicus</name>
    <dbReference type="NCBI Taxonomy" id="2872309"/>
    <lineage>
        <taxon>Bacteria</taxon>
        <taxon>Bacillati</taxon>
        <taxon>Actinomycetota</taxon>
        <taxon>Actinomycetes</taxon>
        <taxon>Mycobacteriales</taxon>
        <taxon>Mycobacteriaceae</taxon>
        <taxon>Mycolicibacter</taxon>
    </lineage>
</organism>
<proteinExistence type="predicted"/>
<comment type="caution">
    <text evidence="1">The sequence shown here is derived from an EMBL/GenBank/DDBJ whole genome shotgun (WGS) entry which is preliminary data.</text>
</comment>
<dbReference type="RefSeq" id="WP_225406869.1">
    <property type="nucleotide sequence ID" value="NZ_JAYJJR010000024.1"/>
</dbReference>
<reference evidence="1 2" key="1">
    <citation type="submission" date="2023-12" db="EMBL/GenBank/DDBJ databases">
        <title>Description of new species of Mycobacterium terrae complex isolated from sewage at the Sao Paulo Zoological Park Foundation in Brazil.</title>
        <authorList>
            <person name="Romagnoli C.L."/>
            <person name="Conceicao E.C."/>
            <person name="Machado E."/>
            <person name="Barreto L.B.P.F."/>
            <person name="Sharma A."/>
            <person name="Silva N.M."/>
            <person name="Marques L.E."/>
            <person name="Juliana M.A."/>
            <person name="Lourenco M.C.S."/>
            <person name="Digiampietri L.A."/>
            <person name="Suffys P.N."/>
            <person name="Viana-Niero C."/>
        </authorList>
    </citation>
    <scope>NUCLEOTIDE SEQUENCE [LARGE SCALE GENOMIC DNA]</scope>
    <source>
        <strain evidence="1 2">MYC098</strain>
    </source>
</reference>
<dbReference type="Proteomes" id="UP001299596">
    <property type="component" value="Unassembled WGS sequence"/>
</dbReference>
<gene>
    <name evidence="1" type="ORF">K6T79_23115</name>
</gene>
<keyword evidence="2" id="KW-1185">Reference proteome</keyword>
<evidence type="ECO:0000313" key="2">
    <source>
        <dbReference type="Proteomes" id="UP001299596"/>
    </source>
</evidence>
<evidence type="ECO:0000313" key="1">
    <source>
        <dbReference type="EMBL" id="MEB3023920.1"/>
    </source>
</evidence>
<dbReference type="InterPro" id="IPR006448">
    <property type="entry name" value="Phage_term_ssu_P27"/>
</dbReference>
<name>A0ABU5XNU0_9MYCO</name>
<dbReference type="EMBL" id="JAYJJR010000024">
    <property type="protein sequence ID" value="MEB3023920.1"/>
    <property type="molecule type" value="Genomic_DNA"/>
</dbReference>
<accession>A0ABU5XNU0</accession>